<evidence type="ECO:0000259" key="8">
    <source>
        <dbReference type="Pfam" id="PF02308"/>
    </source>
</evidence>
<dbReference type="Proteomes" id="UP000001877">
    <property type="component" value="Chromosome"/>
</dbReference>
<evidence type="ECO:0000256" key="5">
    <source>
        <dbReference type="ARBA" id="ARBA00022989"/>
    </source>
</evidence>
<organism evidence="9 10">
    <name type="scientific">Brevibacillus brevis (strain 47 / JCM 6285 / NBRC 100599)</name>
    <dbReference type="NCBI Taxonomy" id="358681"/>
    <lineage>
        <taxon>Bacteria</taxon>
        <taxon>Bacillati</taxon>
        <taxon>Bacillota</taxon>
        <taxon>Bacilli</taxon>
        <taxon>Bacillales</taxon>
        <taxon>Paenibacillaceae</taxon>
        <taxon>Brevibacillus</taxon>
    </lineage>
</organism>
<dbReference type="PANTHER" id="PTHR33778">
    <property type="entry name" value="PROTEIN MGTC"/>
    <property type="match status" value="1"/>
</dbReference>
<dbReference type="InterPro" id="IPR049177">
    <property type="entry name" value="MgtC_SapB_SrpB_YhiD_N"/>
</dbReference>
<feature type="domain" description="MgtC/SapB/SrpB/YhiD N-terminal" evidence="8">
    <location>
        <begin position="73"/>
        <end position="201"/>
    </location>
</feature>
<dbReference type="AlphaFoldDB" id="C0ZJL7"/>
<feature type="transmembrane region" description="Helical" evidence="7">
    <location>
        <begin position="134"/>
        <end position="150"/>
    </location>
</feature>
<evidence type="ECO:0000256" key="3">
    <source>
        <dbReference type="ARBA" id="ARBA00022475"/>
    </source>
</evidence>
<evidence type="ECO:0000256" key="2">
    <source>
        <dbReference type="ARBA" id="ARBA00009298"/>
    </source>
</evidence>
<gene>
    <name evidence="9" type="ordered locus">BBR47_46150</name>
</gene>
<evidence type="ECO:0000256" key="6">
    <source>
        <dbReference type="ARBA" id="ARBA00023136"/>
    </source>
</evidence>
<keyword evidence="4 7" id="KW-0812">Transmembrane</keyword>
<dbReference type="KEGG" id="bbe:BBR47_46150"/>
<dbReference type="STRING" id="358681.BBR47_46150"/>
<dbReference type="PANTHER" id="PTHR33778:SF1">
    <property type="entry name" value="MAGNESIUM TRANSPORTER YHID-RELATED"/>
    <property type="match status" value="1"/>
</dbReference>
<sequence length="210" mass="23615">MIPSLNLKHWNSCTSYKRTVNRRPFFCLKSFRCWVYFSDLHISCLYRNKKVTRMETLQWLYVQYDLEMYVRVVVSAILGLFIGWDRSHRNKPAGLKTYMYVSVACTLITLVSIYSTKLYSAPGNGTMMDPMRLAAQIVTGLGFLGAGVILKDGLKVKGLTSAAMIFFAGGIGIGIGAGFYGIVIFSVIISFVLARISQRVEDVQHKRLGK</sequence>
<feature type="transmembrane region" description="Helical" evidence="7">
    <location>
        <begin position="162"/>
        <end position="193"/>
    </location>
</feature>
<comment type="similarity">
    <text evidence="2">Belongs to the MgtC/SapB family.</text>
</comment>
<proteinExistence type="inferred from homology"/>
<reference evidence="9 10" key="1">
    <citation type="submission" date="2005-03" db="EMBL/GenBank/DDBJ databases">
        <title>Brevibacillus brevis strain 47, complete genome.</title>
        <authorList>
            <person name="Hosoyama A."/>
            <person name="Yamada R."/>
            <person name="Hongo Y."/>
            <person name="Terui Y."/>
            <person name="Ankai A."/>
            <person name="Masuyama W."/>
            <person name="Sekiguchi M."/>
            <person name="Takeda T."/>
            <person name="Asano K."/>
            <person name="Ohji S."/>
            <person name="Ichikawa N."/>
            <person name="Narita S."/>
            <person name="Aoki N."/>
            <person name="Miura H."/>
            <person name="Matsushita S."/>
            <person name="Sekigawa T."/>
            <person name="Yamagata H."/>
            <person name="Yoshikawa H."/>
            <person name="Udaka S."/>
            <person name="Tanikawa S."/>
            <person name="Fujita N."/>
        </authorList>
    </citation>
    <scope>NUCLEOTIDE SEQUENCE [LARGE SCALE GENOMIC DNA]</scope>
    <source>
        <strain evidence="10">47 / JCM 6285 / NBRC 100599</strain>
    </source>
</reference>
<keyword evidence="3" id="KW-1003">Cell membrane</keyword>
<dbReference type="HOGENOM" id="CLU_1308156_0_0_9"/>
<feature type="transmembrane region" description="Helical" evidence="7">
    <location>
        <begin position="68"/>
        <end position="85"/>
    </location>
</feature>
<comment type="subcellular location">
    <subcellularLocation>
        <location evidence="1">Cell membrane</location>
        <topology evidence="1">Multi-pass membrane protein</topology>
    </subcellularLocation>
</comment>
<dbReference type="InterPro" id="IPR003416">
    <property type="entry name" value="MgtC/SapB/SrpB/YhiD_fam"/>
</dbReference>
<evidence type="ECO:0000313" key="10">
    <source>
        <dbReference type="Proteomes" id="UP000001877"/>
    </source>
</evidence>
<evidence type="ECO:0000256" key="1">
    <source>
        <dbReference type="ARBA" id="ARBA00004651"/>
    </source>
</evidence>
<evidence type="ECO:0000256" key="7">
    <source>
        <dbReference type="SAM" id="Phobius"/>
    </source>
</evidence>
<feature type="transmembrane region" description="Helical" evidence="7">
    <location>
        <begin position="97"/>
        <end position="114"/>
    </location>
</feature>
<dbReference type="EMBL" id="AP008955">
    <property type="protein sequence ID" value="BAH45592.1"/>
    <property type="molecule type" value="Genomic_DNA"/>
</dbReference>
<evidence type="ECO:0000313" key="9">
    <source>
        <dbReference type="EMBL" id="BAH45592.1"/>
    </source>
</evidence>
<dbReference type="eggNOG" id="COG1285">
    <property type="taxonomic scope" value="Bacteria"/>
</dbReference>
<dbReference type="PRINTS" id="PR01837">
    <property type="entry name" value="MGTCSAPBPROT"/>
</dbReference>
<accession>C0ZJL7</accession>
<dbReference type="GO" id="GO:0005886">
    <property type="term" value="C:plasma membrane"/>
    <property type="evidence" value="ECO:0007669"/>
    <property type="project" value="UniProtKB-SubCell"/>
</dbReference>
<dbReference type="Pfam" id="PF02308">
    <property type="entry name" value="MgtC"/>
    <property type="match status" value="1"/>
</dbReference>
<protein>
    <submittedName>
        <fullName evidence="9">Hypothetical membrane protein</fullName>
    </submittedName>
</protein>
<evidence type="ECO:0000256" key="4">
    <source>
        <dbReference type="ARBA" id="ARBA00022692"/>
    </source>
</evidence>
<keyword evidence="6 7" id="KW-0472">Membrane</keyword>
<keyword evidence="5 7" id="KW-1133">Transmembrane helix</keyword>
<name>C0ZJL7_BREBN</name>
<keyword evidence="10" id="KW-1185">Reference proteome</keyword>